<proteinExistence type="predicted"/>
<dbReference type="RefSeq" id="WP_126804261.1">
    <property type="nucleotide sequence ID" value="NZ_PIPL01000003.1"/>
</dbReference>
<evidence type="ECO:0000313" key="4">
    <source>
        <dbReference type="EMBL" id="RUO23841.1"/>
    </source>
</evidence>
<dbReference type="SFLD" id="SFLDG01129">
    <property type="entry name" value="C1.5:_HAD__Beta-PGM__Phosphata"/>
    <property type="match status" value="1"/>
</dbReference>
<dbReference type="EMBL" id="PIPL01000003">
    <property type="protein sequence ID" value="RUO23841.1"/>
    <property type="molecule type" value="Genomic_DNA"/>
</dbReference>
<dbReference type="SUPFAM" id="SSF56784">
    <property type="entry name" value="HAD-like"/>
    <property type="match status" value="1"/>
</dbReference>
<reference evidence="4 5" key="1">
    <citation type="journal article" date="2011" name="Front. Microbiol.">
        <title>Genomic signatures of strain selection and enhancement in Bacillus atrophaeus var. globigii, a historical biowarfare simulant.</title>
        <authorList>
            <person name="Gibbons H.S."/>
            <person name="Broomall S.M."/>
            <person name="McNew L.A."/>
            <person name="Daligault H."/>
            <person name="Chapman C."/>
            <person name="Bruce D."/>
            <person name="Karavis M."/>
            <person name="Krepps M."/>
            <person name="McGregor P.A."/>
            <person name="Hong C."/>
            <person name="Park K.H."/>
            <person name="Akmal A."/>
            <person name="Feldman A."/>
            <person name="Lin J.S."/>
            <person name="Chang W.E."/>
            <person name="Higgs B.W."/>
            <person name="Demirev P."/>
            <person name="Lindquist J."/>
            <person name="Liem A."/>
            <person name="Fochler E."/>
            <person name="Read T.D."/>
            <person name="Tapia R."/>
            <person name="Johnson S."/>
            <person name="Bishop-Lilly K.A."/>
            <person name="Detter C."/>
            <person name="Han C."/>
            <person name="Sozhamannan S."/>
            <person name="Rosenzweig C.N."/>
            <person name="Skowronski E.W."/>
        </authorList>
    </citation>
    <scope>NUCLEOTIDE SEQUENCE [LARGE SCALE GENOMIC DNA]</scope>
    <source>
        <strain evidence="4 5">MLST1</strain>
    </source>
</reference>
<accession>A0A432W3D6</accession>
<organism evidence="4 5">
    <name type="scientific">Aliidiomarina minuta</name>
    <dbReference type="NCBI Taxonomy" id="880057"/>
    <lineage>
        <taxon>Bacteria</taxon>
        <taxon>Pseudomonadati</taxon>
        <taxon>Pseudomonadota</taxon>
        <taxon>Gammaproteobacteria</taxon>
        <taxon>Alteromonadales</taxon>
        <taxon>Idiomarinaceae</taxon>
        <taxon>Aliidiomarina</taxon>
    </lineage>
</organism>
<dbReference type="Proteomes" id="UP000288293">
    <property type="component" value="Unassembled WGS sequence"/>
</dbReference>
<keyword evidence="2" id="KW-0378">Hydrolase</keyword>
<evidence type="ECO:0000256" key="3">
    <source>
        <dbReference type="ARBA" id="ARBA00022842"/>
    </source>
</evidence>
<dbReference type="AlphaFoldDB" id="A0A432W3D6"/>
<dbReference type="OrthoDB" id="367448at2"/>
<dbReference type="SFLD" id="SFLDS00003">
    <property type="entry name" value="Haloacid_Dehalogenase"/>
    <property type="match status" value="1"/>
</dbReference>
<protein>
    <submittedName>
        <fullName evidence="4">Uncharacterized protein</fullName>
    </submittedName>
</protein>
<keyword evidence="5" id="KW-1185">Reference proteome</keyword>
<dbReference type="Gene3D" id="1.20.120.1600">
    <property type="match status" value="1"/>
</dbReference>
<dbReference type="GO" id="GO:0009231">
    <property type="term" value="P:riboflavin biosynthetic process"/>
    <property type="evidence" value="ECO:0007669"/>
    <property type="project" value="TreeGrafter"/>
</dbReference>
<comment type="cofactor">
    <cofactor evidence="1">
        <name>Mg(2+)</name>
        <dbReference type="ChEBI" id="CHEBI:18420"/>
    </cofactor>
</comment>
<dbReference type="InterPro" id="IPR051400">
    <property type="entry name" value="HAD-like_hydrolase"/>
</dbReference>
<dbReference type="InterPro" id="IPR023214">
    <property type="entry name" value="HAD_sf"/>
</dbReference>
<dbReference type="InterPro" id="IPR036412">
    <property type="entry name" value="HAD-like_sf"/>
</dbReference>
<gene>
    <name evidence="4" type="ORF">CWE09_11850</name>
</gene>
<dbReference type="PANTHER" id="PTHR46470">
    <property type="entry name" value="N-ACYLNEURAMINATE-9-PHOSPHATASE"/>
    <property type="match status" value="1"/>
</dbReference>
<sequence length="237" mass="26558">MQFHRRLRPFNVISFDLDDTLYDNGPVLHKAEQALAHYLSEQWPDSADLTVDCWRQIRMQLAKQNPQLMMNMTRLREESLRQGLSSRGVPQSALSNAVADAMVYFLDVRNDIQVPPENLSLLQRCAEKYPLIAITNGNADIQRIGLQDYFVAAWTPGETLRGKPTADMFLAAQQQLNFEAHQLLHIGDHPISDIQGAAAFGAQSVWLNESGQPAPPAALTWLPTLTISSLRQLDALL</sequence>
<name>A0A432W3D6_9GAMM</name>
<evidence type="ECO:0000256" key="2">
    <source>
        <dbReference type="ARBA" id="ARBA00022801"/>
    </source>
</evidence>
<dbReference type="GO" id="GO:0016787">
    <property type="term" value="F:hydrolase activity"/>
    <property type="evidence" value="ECO:0007669"/>
    <property type="project" value="UniProtKB-KW"/>
</dbReference>
<dbReference type="InterPro" id="IPR006439">
    <property type="entry name" value="HAD-SF_hydro_IA"/>
</dbReference>
<evidence type="ECO:0000256" key="1">
    <source>
        <dbReference type="ARBA" id="ARBA00001946"/>
    </source>
</evidence>
<dbReference type="Gene3D" id="3.40.50.1000">
    <property type="entry name" value="HAD superfamily/HAD-like"/>
    <property type="match status" value="1"/>
</dbReference>
<keyword evidence="3" id="KW-0460">Magnesium</keyword>
<evidence type="ECO:0000313" key="5">
    <source>
        <dbReference type="Proteomes" id="UP000288293"/>
    </source>
</evidence>
<dbReference type="PANTHER" id="PTHR46470:SF4">
    <property type="entry name" value="5-AMINO-6-(5-PHOSPHO-D-RIBITYLAMINO)URACIL PHOSPHATASE YIGB"/>
    <property type="match status" value="1"/>
</dbReference>
<comment type="caution">
    <text evidence="4">The sequence shown here is derived from an EMBL/GenBank/DDBJ whole genome shotgun (WGS) entry which is preliminary data.</text>
</comment>
<dbReference type="Pfam" id="PF00702">
    <property type="entry name" value="Hydrolase"/>
    <property type="match status" value="1"/>
</dbReference>
<dbReference type="NCBIfam" id="TIGR01549">
    <property type="entry name" value="HAD-SF-IA-v1"/>
    <property type="match status" value="1"/>
</dbReference>